<dbReference type="AlphaFoldDB" id="A0A0F8Y589"/>
<dbReference type="SUPFAM" id="SSF47203">
    <property type="entry name" value="Acyl-CoA dehydrogenase C-terminal domain-like"/>
    <property type="match status" value="1"/>
</dbReference>
<evidence type="ECO:0000313" key="1">
    <source>
        <dbReference type="EMBL" id="KKK76428.1"/>
    </source>
</evidence>
<sequence>MGMFGMLARGSKWAPLKGRLEYGYIRSVGSTIEGGTSEIQRNIIATRGLGLPKTY</sequence>
<dbReference type="InterPro" id="IPR036250">
    <property type="entry name" value="AcylCo_DH-like_C"/>
</dbReference>
<proteinExistence type="predicted"/>
<evidence type="ECO:0008006" key="2">
    <source>
        <dbReference type="Google" id="ProtNLM"/>
    </source>
</evidence>
<dbReference type="GO" id="GO:0016627">
    <property type="term" value="F:oxidoreductase activity, acting on the CH-CH group of donors"/>
    <property type="evidence" value="ECO:0007669"/>
    <property type="project" value="InterPro"/>
</dbReference>
<reference evidence="1" key="1">
    <citation type="journal article" date="2015" name="Nature">
        <title>Complex archaea that bridge the gap between prokaryotes and eukaryotes.</title>
        <authorList>
            <person name="Spang A."/>
            <person name="Saw J.H."/>
            <person name="Jorgensen S.L."/>
            <person name="Zaremba-Niedzwiedzka K."/>
            <person name="Martijn J."/>
            <person name="Lind A.E."/>
            <person name="van Eijk R."/>
            <person name="Schleper C."/>
            <person name="Guy L."/>
            <person name="Ettema T.J."/>
        </authorList>
    </citation>
    <scope>NUCLEOTIDE SEQUENCE</scope>
</reference>
<accession>A0A0F8Y589</accession>
<feature type="non-terminal residue" evidence="1">
    <location>
        <position position="1"/>
    </location>
</feature>
<organism evidence="1">
    <name type="scientific">marine sediment metagenome</name>
    <dbReference type="NCBI Taxonomy" id="412755"/>
    <lineage>
        <taxon>unclassified sequences</taxon>
        <taxon>metagenomes</taxon>
        <taxon>ecological metagenomes</taxon>
    </lineage>
</organism>
<dbReference type="EMBL" id="LAZR01055410">
    <property type="protein sequence ID" value="KKK76428.1"/>
    <property type="molecule type" value="Genomic_DNA"/>
</dbReference>
<protein>
    <recommendedName>
        <fullName evidence="2">Acyl-CoA dehydrogenase/oxidase C-terminal domain-containing protein</fullName>
    </recommendedName>
</protein>
<name>A0A0F8Y589_9ZZZZ</name>
<gene>
    <name evidence="1" type="ORF">LCGC14_2863760</name>
</gene>
<comment type="caution">
    <text evidence="1">The sequence shown here is derived from an EMBL/GenBank/DDBJ whole genome shotgun (WGS) entry which is preliminary data.</text>
</comment>
<dbReference type="Gene3D" id="1.20.140.10">
    <property type="entry name" value="Butyryl-CoA Dehydrogenase, subunit A, domain 3"/>
    <property type="match status" value="1"/>
</dbReference>